<dbReference type="EMBL" id="CP139487">
    <property type="protein sequence ID" value="WPU64930.1"/>
    <property type="molecule type" value="Genomic_DNA"/>
</dbReference>
<proteinExistence type="predicted"/>
<evidence type="ECO:0000256" key="1">
    <source>
        <dbReference type="SAM" id="SignalP"/>
    </source>
</evidence>
<organism evidence="2 3">
    <name type="scientific">Peredibacter starrii</name>
    <dbReference type="NCBI Taxonomy" id="28202"/>
    <lineage>
        <taxon>Bacteria</taxon>
        <taxon>Pseudomonadati</taxon>
        <taxon>Bdellovibrionota</taxon>
        <taxon>Bacteriovoracia</taxon>
        <taxon>Bacteriovoracales</taxon>
        <taxon>Bacteriovoracaceae</taxon>
        <taxon>Peredibacter</taxon>
    </lineage>
</organism>
<feature type="chain" id="PRO_5043444337" evidence="1">
    <location>
        <begin position="19"/>
        <end position="96"/>
    </location>
</feature>
<gene>
    <name evidence="2" type="ORF">SOO65_19730</name>
</gene>
<protein>
    <submittedName>
        <fullName evidence="2">Uncharacterized protein</fullName>
    </submittedName>
</protein>
<reference evidence="2 3" key="1">
    <citation type="submission" date="2023-11" db="EMBL/GenBank/DDBJ databases">
        <title>Peredibacter starrii A3.12.</title>
        <authorList>
            <person name="Mitchell R.J."/>
        </authorList>
    </citation>
    <scope>NUCLEOTIDE SEQUENCE [LARGE SCALE GENOMIC DNA]</scope>
    <source>
        <strain evidence="2 3">A3.12</strain>
    </source>
</reference>
<sequence length="96" mass="10974">MQIIFLLFTLTMSLSSFAEVPVIESKQVTCQELKETLANYGTIKVRSRFLRLTNVRQVSSSVDCPPGKHEDVGVFRTIDRRQCQVGVYCVRTHDHN</sequence>
<dbReference type="RefSeq" id="WP_321394674.1">
    <property type="nucleotide sequence ID" value="NZ_CP139487.1"/>
</dbReference>
<dbReference type="AlphaFoldDB" id="A0AAX4HNP1"/>
<name>A0AAX4HNP1_9BACT</name>
<evidence type="ECO:0000313" key="3">
    <source>
        <dbReference type="Proteomes" id="UP001324634"/>
    </source>
</evidence>
<feature type="signal peptide" evidence="1">
    <location>
        <begin position="1"/>
        <end position="18"/>
    </location>
</feature>
<keyword evidence="3" id="KW-1185">Reference proteome</keyword>
<keyword evidence="1" id="KW-0732">Signal</keyword>
<dbReference type="Proteomes" id="UP001324634">
    <property type="component" value="Chromosome"/>
</dbReference>
<accession>A0AAX4HNP1</accession>
<evidence type="ECO:0000313" key="2">
    <source>
        <dbReference type="EMBL" id="WPU64930.1"/>
    </source>
</evidence>
<dbReference type="KEGG" id="psti:SOO65_19730"/>